<dbReference type="EMBL" id="BAABQM010000001">
    <property type="protein sequence ID" value="GAA5414325.1"/>
    <property type="molecule type" value="Genomic_DNA"/>
</dbReference>
<reference evidence="1" key="1">
    <citation type="submission" date="2024-02" db="EMBL/GenBank/DDBJ databases">
        <title>Draft genome sequence of new strains in genus Ureaplasma.</title>
        <authorList>
            <person name="Nakajima Y."/>
            <person name="Segawa T."/>
        </authorList>
    </citation>
    <scope>NUCLEOTIDE SEQUENCE [LARGE SCALE GENOMIC DNA]</scope>
    <source>
        <strain evidence="1">OM1</strain>
    </source>
</reference>
<evidence type="ECO:0000313" key="1">
    <source>
        <dbReference type="EMBL" id="GAA5414325.1"/>
    </source>
</evidence>
<keyword evidence="2" id="KW-1185">Reference proteome</keyword>
<proteinExistence type="predicted"/>
<evidence type="ECO:0000313" key="2">
    <source>
        <dbReference type="Proteomes" id="UP001449582"/>
    </source>
</evidence>
<comment type="caution">
    <text evidence="1">The sequence shown here is derived from an EMBL/GenBank/DDBJ whole genome shotgun (WGS) entry which is preliminary data.</text>
</comment>
<organism evidence="1 2">
    <name type="scientific">Ureaplasma ceti</name>
    <dbReference type="NCBI Taxonomy" id="3119530"/>
    <lineage>
        <taxon>Bacteria</taxon>
        <taxon>Bacillati</taxon>
        <taxon>Mycoplasmatota</taxon>
        <taxon>Mycoplasmoidales</taxon>
        <taxon>Mycoplasmoidaceae</taxon>
        <taxon>Ureaplasma</taxon>
    </lineage>
</organism>
<dbReference type="Proteomes" id="UP001449582">
    <property type="component" value="Unassembled WGS sequence"/>
</dbReference>
<gene>
    <name evidence="1" type="ORF">UREOM_0360</name>
</gene>
<sequence length="132" mass="14517">MKTKVKPDQTVKIVNVATNKDNTVNGITSLTLYSDHWVKIPIIAAATEAKLMYAIKMNILDQIMVDLVIGLEQINSSVPSCKSFIKIWTTTTEAGITAKNTNILIKDLNSITEVIDSFNTRGTTYKINAITA</sequence>
<accession>A0ABP9U4N8</accession>
<name>A0ABP9U4N8_9BACT</name>
<protein>
    <submittedName>
        <fullName evidence="1">Uncharacterized protein</fullName>
    </submittedName>
</protein>